<comment type="caution">
    <text evidence="1">The sequence shown here is derived from an EMBL/GenBank/DDBJ whole genome shotgun (WGS) entry which is preliminary data.</text>
</comment>
<gene>
    <name evidence="1" type="ORF">GMARGA_LOCUS5711</name>
</gene>
<evidence type="ECO:0000313" key="1">
    <source>
        <dbReference type="EMBL" id="CAG8575783.1"/>
    </source>
</evidence>
<name>A0ABN7UED6_GIGMA</name>
<reference evidence="1 2" key="1">
    <citation type="submission" date="2021-06" db="EMBL/GenBank/DDBJ databases">
        <authorList>
            <person name="Kallberg Y."/>
            <person name="Tangrot J."/>
            <person name="Rosling A."/>
        </authorList>
    </citation>
    <scope>NUCLEOTIDE SEQUENCE [LARGE SCALE GENOMIC DNA]</scope>
    <source>
        <strain evidence="1 2">120-4 pot B 10/14</strain>
    </source>
</reference>
<accession>A0ABN7UED6</accession>
<dbReference type="Proteomes" id="UP000789901">
    <property type="component" value="Unassembled WGS sequence"/>
</dbReference>
<evidence type="ECO:0000313" key="2">
    <source>
        <dbReference type="Proteomes" id="UP000789901"/>
    </source>
</evidence>
<organism evidence="1 2">
    <name type="scientific">Gigaspora margarita</name>
    <dbReference type="NCBI Taxonomy" id="4874"/>
    <lineage>
        <taxon>Eukaryota</taxon>
        <taxon>Fungi</taxon>
        <taxon>Fungi incertae sedis</taxon>
        <taxon>Mucoromycota</taxon>
        <taxon>Glomeromycotina</taxon>
        <taxon>Glomeromycetes</taxon>
        <taxon>Diversisporales</taxon>
        <taxon>Gigasporaceae</taxon>
        <taxon>Gigaspora</taxon>
    </lineage>
</organism>
<proteinExistence type="predicted"/>
<keyword evidence="2" id="KW-1185">Reference proteome</keyword>
<protein>
    <submittedName>
        <fullName evidence="1">28058_t:CDS:1</fullName>
    </submittedName>
</protein>
<sequence length="51" mass="6164">MLSKFDDGDLNQDSKQLNTSQLDMWQTYQVVDYHIGYYLFEDIELLNHCKF</sequence>
<dbReference type="EMBL" id="CAJVQB010002460">
    <property type="protein sequence ID" value="CAG8575783.1"/>
    <property type="molecule type" value="Genomic_DNA"/>
</dbReference>